<dbReference type="AlphaFoldDB" id="A0AAU9JTY9"/>
<evidence type="ECO:0000313" key="1">
    <source>
        <dbReference type="EMBL" id="CAG9331232.1"/>
    </source>
</evidence>
<gene>
    <name evidence="1" type="ORF">BSTOLATCC_MIC54133</name>
</gene>
<accession>A0AAU9JTY9</accession>
<proteinExistence type="predicted"/>
<reference evidence="1" key="1">
    <citation type="submission" date="2021-09" db="EMBL/GenBank/DDBJ databases">
        <authorList>
            <consortium name="AG Swart"/>
            <person name="Singh M."/>
            <person name="Singh A."/>
            <person name="Seah K."/>
            <person name="Emmerich C."/>
        </authorList>
    </citation>
    <scope>NUCLEOTIDE SEQUENCE</scope>
    <source>
        <strain evidence="1">ATCC30299</strain>
    </source>
</reference>
<keyword evidence="2" id="KW-1185">Reference proteome</keyword>
<name>A0AAU9JTY9_9CILI</name>
<protein>
    <submittedName>
        <fullName evidence="1">Uncharacterized protein</fullName>
    </submittedName>
</protein>
<dbReference type="Proteomes" id="UP001162131">
    <property type="component" value="Unassembled WGS sequence"/>
</dbReference>
<evidence type="ECO:0000313" key="2">
    <source>
        <dbReference type="Proteomes" id="UP001162131"/>
    </source>
</evidence>
<dbReference type="EMBL" id="CAJZBQ010000053">
    <property type="protein sequence ID" value="CAG9331232.1"/>
    <property type="molecule type" value="Genomic_DNA"/>
</dbReference>
<sequence>MLQSEGPKHISTVLWSGSMGSYLKILFSAVLKLVRSGMKHGDLPAQASKVIDIFLGWPEKKDTSRWIPPNSIWPPHSF</sequence>
<organism evidence="1 2">
    <name type="scientific">Blepharisma stoltei</name>
    <dbReference type="NCBI Taxonomy" id="1481888"/>
    <lineage>
        <taxon>Eukaryota</taxon>
        <taxon>Sar</taxon>
        <taxon>Alveolata</taxon>
        <taxon>Ciliophora</taxon>
        <taxon>Postciliodesmatophora</taxon>
        <taxon>Heterotrichea</taxon>
        <taxon>Heterotrichida</taxon>
        <taxon>Blepharismidae</taxon>
        <taxon>Blepharisma</taxon>
    </lineage>
</organism>
<comment type="caution">
    <text evidence="1">The sequence shown here is derived from an EMBL/GenBank/DDBJ whole genome shotgun (WGS) entry which is preliminary data.</text>
</comment>